<comment type="caution">
    <text evidence="4">The sequence shown here is derived from an EMBL/GenBank/DDBJ whole genome shotgun (WGS) entry which is preliminary data.</text>
</comment>
<dbReference type="Proteomes" id="UP001500466">
    <property type="component" value="Unassembled WGS sequence"/>
</dbReference>
<evidence type="ECO:0000313" key="4">
    <source>
        <dbReference type="EMBL" id="GAA4972707.1"/>
    </source>
</evidence>
<dbReference type="PROSITE" id="PS00061">
    <property type="entry name" value="ADH_SHORT"/>
    <property type="match status" value="1"/>
</dbReference>
<dbReference type="SUPFAM" id="SSF51735">
    <property type="entry name" value="NAD(P)-binding Rossmann-fold domains"/>
    <property type="match status" value="1"/>
</dbReference>
<proteinExistence type="inferred from homology"/>
<dbReference type="InterPro" id="IPR002347">
    <property type="entry name" value="SDR_fam"/>
</dbReference>
<evidence type="ECO:0000256" key="3">
    <source>
        <dbReference type="RuleBase" id="RU000363"/>
    </source>
</evidence>
<keyword evidence="5" id="KW-1185">Reference proteome</keyword>
<dbReference type="PRINTS" id="PR00080">
    <property type="entry name" value="SDRFAMILY"/>
</dbReference>
<dbReference type="EMBL" id="BAABHS010000015">
    <property type="protein sequence ID" value="GAA4972707.1"/>
    <property type="molecule type" value="Genomic_DNA"/>
</dbReference>
<dbReference type="PRINTS" id="PR00081">
    <property type="entry name" value="GDHRDH"/>
</dbReference>
<dbReference type="InterPro" id="IPR020904">
    <property type="entry name" value="Sc_DH/Rdtase_CS"/>
</dbReference>
<dbReference type="Pfam" id="PF00106">
    <property type="entry name" value="adh_short"/>
    <property type="match status" value="1"/>
</dbReference>
<evidence type="ECO:0000256" key="2">
    <source>
        <dbReference type="ARBA" id="ARBA00023002"/>
    </source>
</evidence>
<accession>A0ABP9HJW3</accession>
<dbReference type="Gene3D" id="3.40.50.720">
    <property type="entry name" value="NAD(P)-binding Rossmann-like Domain"/>
    <property type="match status" value="1"/>
</dbReference>
<dbReference type="InterPro" id="IPR036291">
    <property type="entry name" value="NAD(P)-bd_dom_sf"/>
</dbReference>
<sequence>MSEKRFAGRRALVTGASRGIGASLARRLAAEGADVAITARSLDTSAKLPGTLAEVGERIAAHGGKVALIGADLANEDDRERIVPEAAEALGGPIDILVNNAAMGVYAAVADYPLRRARLHYEINVIAPLHLAQAAIPGMRERGEGWIVNVSSATAKPWPGPPFVLGGTGTGTTVYGSSKAALNRLTNGLAAELHGAGIRVNTVEPRAAVMSEGAQELVGHIVRPDQIETMEQMVEGALALCDCPADYTGRVGVSLDLIEEFGRTVRSLDGV</sequence>
<protein>
    <submittedName>
        <fullName evidence="4">SDR family NAD(P)-dependent oxidoreductase</fullName>
    </submittedName>
</protein>
<gene>
    <name evidence="4" type="ORF">GCM10023205_43700</name>
</gene>
<dbReference type="PANTHER" id="PTHR43669">
    <property type="entry name" value="5-KETO-D-GLUCONATE 5-REDUCTASE"/>
    <property type="match status" value="1"/>
</dbReference>
<keyword evidence="2" id="KW-0560">Oxidoreductase</keyword>
<dbReference type="RefSeq" id="WP_345677287.1">
    <property type="nucleotide sequence ID" value="NZ_BAABHS010000015.1"/>
</dbReference>
<organism evidence="4 5">
    <name type="scientific">Yinghuangia aomiensis</name>
    <dbReference type="NCBI Taxonomy" id="676205"/>
    <lineage>
        <taxon>Bacteria</taxon>
        <taxon>Bacillati</taxon>
        <taxon>Actinomycetota</taxon>
        <taxon>Actinomycetes</taxon>
        <taxon>Kitasatosporales</taxon>
        <taxon>Streptomycetaceae</taxon>
        <taxon>Yinghuangia</taxon>
    </lineage>
</organism>
<name>A0ABP9HJW3_9ACTN</name>
<comment type="similarity">
    <text evidence="1 3">Belongs to the short-chain dehydrogenases/reductases (SDR) family.</text>
</comment>
<evidence type="ECO:0000313" key="5">
    <source>
        <dbReference type="Proteomes" id="UP001500466"/>
    </source>
</evidence>
<reference evidence="5" key="1">
    <citation type="journal article" date="2019" name="Int. J. Syst. Evol. Microbiol.">
        <title>The Global Catalogue of Microorganisms (GCM) 10K type strain sequencing project: providing services to taxonomists for standard genome sequencing and annotation.</title>
        <authorList>
            <consortium name="The Broad Institute Genomics Platform"/>
            <consortium name="The Broad Institute Genome Sequencing Center for Infectious Disease"/>
            <person name="Wu L."/>
            <person name="Ma J."/>
        </authorList>
    </citation>
    <scope>NUCLEOTIDE SEQUENCE [LARGE SCALE GENOMIC DNA]</scope>
    <source>
        <strain evidence="5">JCM 17986</strain>
    </source>
</reference>
<evidence type="ECO:0000256" key="1">
    <source>
        <dbReference type="ARBA" id="ARBA00006484"/>
    </source>
</evidence>
<dbReference type="PANTHER" id="PTHR43669:SF3">
    <property type="entry name" value="ALCOHOL DEHYDROGENASE, PUTATIVE (AFU_ORTHOLOGUE AFUA_3G03445)-RELATED"/>
    <property type="match status" value="1"/>
</dbReference>